<proteinExistence type="inferred from homology"/>
<feature type="chain" id="PRO_5046357136" description="GOLD domain-containing protein" evidence="2">
    <location>
        <begin position="20"/>
        <end position="183"/>
    </location>
</feature>
<organism evidence="4 5">
    <name type="scientific">Bonamia ostreae</name>
    <dbReference type="NCBI Taxonomy" id="126728"/>
    <lineage>
        <taxon>Eukaryota</taxon>
        <taxon>Sar</taxon>
        <taxon>Rhizaria</taxon>
        <taxon>Endomyxa</taxon>
        <taxon>Ascetosporea</taxon>
        <taxon>Haplosporida</taxon>
        <taxon>Bonamia</taxon>
    </lineage>
</organism>
<sequence length="183" mass="21291">MPFDNLICLVLLLVVNIESYVVDVQGTTCFKQQVDFQNKLRLSYRVLNNVENALVITITSPSNEMVFSNSGRREDDIELNGNTEGKHMICFESKTHKLLVINFSVRVDDMNQIISLPKEEQLQNIGKLFFEANKGQFDLMEELSLIMDHQSFLRTRLSYVKKQLRRSRSRILYISVFVYAVLF</sequence>
<keyword evidence="1" id="KW-0812">Transmembrane</keyword>
<reference evidence="4 5" key="1">
    <citation type="journal article" date="2024" name="BMC Biol.">
        <title>Comparative genomics of Ascetosporea gives new insight into the evolutionary basis for animal parasitism in Rhizaria.</title>
        <authorList>
            <person name="Hiltunen Thoren M."/>
            <person name="Onut-Brannstrom I."/>
            <person name="Alfjorden A."/>
            <person name="Peckova H."/>
            <person name="Swords F."/>
            <person name="Hooper C."/>
            <person name="Holzer A.S."/>
            <person name="Bass D."/>
            <person name="Burki F."/>
        </authorList>
    </citation>
    <scope>NUCLEOTIDE SEQUENCE [LARGE SCALE GENOMIC DNA]</scope>
    <source>
        <strain evidence="4">20-A016</strain>
    </source>
</reference>
<dbReference type="Proteomes" id="UP001439008">
    <property type="component" value="Unassembled WGS sequence"/>
</dbReference>
<accession>A0ABV2AFN7</accession>
<dbReference type="SMART" id="SM01190">
    <property type="entry name" value="EMP24_GP25L"/>
    <property type="match status" value="1"/>
</dbReference>
<comment type="caution">
    <text evidence="4">The sequence shown here is derived from an EMBL/GenBank/DDBJ whole genome shotgun (WGS) entry which is preliminary data.</text>
</comment>
<name>A0ABV2AFN7_9EUKA</name>
<protein>
    <recommendedName>
        <fullName evidence="3">GOLD domain-containing protein</fullName>
    </recommendedName>
</protein>
<feature type="signal peptide" evidence="2">
    <location>
        <begin position="1"/>
        <end position="19"/>
    </location>
</feature>
<keyword evidence="1" id="KW-0472">Membrane</keyword>
<dbReference type="PROSITE" id="PS50866">
    <property type="entry name" value="GOLD"/>
    <property type="match status" value="1"/>
</dbReference>
<dbReference type="Pfam" id="PF01105">
    <property type="entry name" value="EMP24_GP25L"/>
    <property type="match status" value="1"/>
</dbReference>
<dbReference type="EMBL" id="JBDODL010000069">
    <property type="protein sequence ID" value="MES1918477.1"/>
    <property type="molecule type" value="Genomic_DNA"/>
</dbReference>
<feature type="domain" description="GOLD" evidence="3">
    <location>
        <begin position="27"/>
        <end position="107"/>
    </location>
</feature>
<evidence type="ECO:0000256" key="2">
    <source>
        <dbReference type="SAM" id="SignalP"/>
    </source>
</evidence>
<evidence type="ECO:0000259" key="3">
    <source>
        <dbReference type="PROSITE" id="PS50866"/>
    </source>
</evidence>
<keyword evidence="5" id="KW-1185">Reference proteome</keyword>
<keyword evidence="2" id="KW-0732">Signal</keyword>
<dbReference type="InterPro" id="IPR009038">
    <property type="entry name" value="GOLD_dom"/>
</dbReference>
<evidence type="ECO:0000313" key="5">
    <source>
        <dbReference type="Proteomes" id="UP001439008"/>
    </source>
</evidence>
<gene>
    <name evidence="4" type="ORF">MHBO_000442</name>
</gene>
<evidence type="ECO:0000313" key="4">
    <source>
        <dbReference type="EMBL" id="MES1918477.1"/>
    </source>
</evidence>
<comment type="similarity">
    <text evidence="1">Belongs to the EMP24/GP25L family.</text>
</comment>
<evidence type="ECO:0000256" key="1">
    <source>
        <dbReference type="RuleBase" id="RU003827"/>
    </source>
</evidence>
<comment type="subcellular location">
    <subcellularLocation>
        <location evidence="1">Membrane</location>
        <topology evidence="1">Single-pass type I membrane protein</topology>
    </subcellularLocation>
</comment>